<dbReference type="PANTHER" id="PTHR43399:SF4">
    <property type="entry name" value="CELL WALL-ASSOCIATED PROTEASE"/>
    <property type="match status" value="1"/>
</dbReference>
<reference evidence="9 10" key="1">
    <citation type="submission" date="2024-04" db="EMBL/GenBank/DDBJ databases">
        <title>Defined microbial consortia suppress multidrug-resistant proinflammatory Enterobacteriaceae via ecological control.</title>
        <authorList>
            <person name="Furuichi M."/>
            <person name="Kawaguchi T."/>
            <person name="Pust M."/>
            <person name="Yasuma K."/>
            <person name="Plichta D."/>
            <person name="Hasegawa N."/>
            <person name="Ohya T."/>
            <person name="Bhattarai S."/>
            <person name="Sasajima S."/>
            <person name="Aoto Y."/>
            <person name="Tuganbaev T."/>
            <person name="Yaginuma M."/>
            <person name="Ueda M."/>
            <person name="Okahashi N."/>
            <person name="Amafuji K."/>
            <person name="Kiridooshi Y."/>
            <person name="Sugita K."/>
            <person name="Strazar M."/>
            <person name="Skelly A."/>
            <person name="Suda W."/>
            <person name="Hattori M."/>
            <person name="Nakamoto N."/>
            <person name="Caballero S."/>
            <person name="Norman J."/>
            <person name="Olle B."/>
            <person name="Tanoue T."/>
            <person name="Arita M."/>
            <person name="Bucci V."/>
            <person name="Atarashi K."/>
            <person name="Xavier R."/>
            <person name="Honda K."/>
        </authorList>
    </citation>
    <scope>NUCLEOTIDE SEQUENCE [LARGE SCALE GENOMIC DNA]</scope>
    <source>
        <strain evidence="10">f13</strain>
    </source>
</reference>
<keyword evidence="7" id="KW-0732">Signal</keyword>
<keyword evidence="2 5" id="KW-0645">Protease</keyword>
<feature type="signal peptide" evidence="7">
    <location>
        <begin position="1"/>
        <end position="23"/>
    </location>
</feature>
<dbReference type="PROSITE" id="PS51892">
    <property type="entry name" value="SUBTILASE"/>
    <property type="match status" value="1"/>
</dbReference>
<dbReference type="PROSITE" id="PS00136">
    <property type="entry name" value="SUBTILASE_ASP"/>
    <property type="match status" value="1"/>
</dbReference>
<dbReference type="PROSITE" id="PS00138">
    <property type="entry name" value="SUBTILASE_SER"/>
    <property type="match status" value="1"/>
</dbReference>
<gene>
    <name evidence="9" type="ORF">F130042H8_32350</name>
</gene>
<name>A0ABQ0B1L7_9FIRM</name>
<dbReference type="RefSeq" id="WP_243176287.1">
    <property type="nucleotide sequence ID" value="NZ_BAABXL010000001.1"/>
</dbReference>
<comment type="similarity">
    <text evidence="1 5 6">Belongs to the peptidase S8 family.</text>
</comment>
<evidence type="ECO:0000256" key="1">
    <source>
        <dbReference type="ARBA" id="ARBA00011073"/>
    </source>
</evidence>
<evidence type="ECO:0000256" key="7">
    <source>
        <dbReference type="SAM" id="SignalP"/>
    </source>
</evidence>
<proteinExistence type="inferred from homology"/>
<dbReference type="CDD" id="cd07473">
    <property type="entry name" value="Peptidases_S8_Subtilisin_like"/>
    <property type="match status" value="1"/>
</dbReference>
<dbReference type="PRINTS" id="PR00723">
    <property type="entry name" value="SUBTILISIN"/>
</dbReference>
<dbReference type="PANTHER" id="PTHR43399">
    <property type="entry name" value="SUBTILISIN-RELATED"/>
    <property type="match status" value="1"/>
</dbReference>
<organism evidence="9 10">
    <name type="scientific">Enterocloster alcoholdehydrogenati</name>
    <dbReference type="NCBI Taxonomy" id="2547410"/>
    <lineage>
        <taxon>Bacteria</taxon>
        <taxon>Bacillati</taxon>
        <taxon>Bacillota</taxon>
        <taxon>Clostridia</taxon>
        <taxon>Lachnospirales</taxon>
        <taxon>Lachnospiraceae</taxon>
        <taxon>Enterocloster</taxon>
    </lineage>
</organism>
<feature type="active site" description="Charge relay system" evidence="5">
    <location>
        <position position="198"/>
    </location>
</feature>
<evidence type="ECO:0000256" key="2">
    <source>
        <dbReference type="ARBA" id="ARBA00022670"/>
    </source>
</evidence>
<evidence type="ECO:0000259" key="8">
    <source>
        <dbReference type="Pfam" id="PF00082"/>
    </source>
</evidence>
<dbReference type="InterPro" id="IPR023827">
    <property type="entry name" value="Peptidase_S8_Asp-AS"/>
</dbReference>
<feature type="active site" description="Charge relay system" evidence="5">
    <location>
        <position position="362"/>
    </location>
</feature>
<feature type="active site" description="Charge relay system" evidence="5">
    <location>
        <position position="141"/>
    </location>
</feature>
<dbReference type="InterPro" id="IPR036852">
    <property type="entry name" value="Peptidase_S8/S53_dom_sf"/>
</dbReference>
<dbReference type="InterPro" id="IPR051048">
    <property type="entry name" value="Peptidase_S8/S53_subtilisin"/>
</dbReference>
<keyword evidence="4 5" id="KW-0720">Serine protease</keyword>
<feature type="chain" id="PRO_5046454337" description="Peptidase S8/S53 domain-containing protein" evidence="7">
    <location>
        <begin position="24"/>
        <end position="421"/>
    </location>
</feature>
<dbReference type="InterPro" id="IPR023828">
    <property type="entry name" value="Peptidase_S8_Ser-AS"/>
</dbReference>
<evidence type="ECO:0000256" key="6">
    <source>
        <dbReference type="RuleBase" id="RU003355"/>
    </source>
</evidence>
<dbReference type="SUPFAM" id="SSF52743">
    <property type="entry name" value="Subtilisin-like"/>
    <property type="match status" value="1"/>
</dbReference>
<evidence type="ECO:0000313" key="10">
    <source>
        <dbReference type="Proteomes" id="UP001600894"/>
    </source>
</evidence>
<evidence type="ECO:0000256" key="3">
    <source>
        <dbReference type="ARBA" id="ARBA00022801"/>
    </source>
</evidence>
<dbReference type="Gene3D" id="3.40.50.200">
    <property type="entry name" value="Peptidase S8/S53 domain"/>
    <property type="match status" value="1"/>
</dbReference>
<dbReference type="EMBL" id="BAABXL010000001">
    <property type="protein sequence ID" value="GAA6270175.1"/>
    <property type="molecule type" value="Genomic_DNA"/>
</dbReference>
<sequence>MKHISAAAISMALSIFIASSAPASPLLETDRTDTDFSLFFSGPGVEIVSQGDEYSEYQWALRNTGNLQRTERKLNIRTLDHINVHYGENGIDGIALPPLGPSNYDAIRTNAVAGIDINIEEAWQLYQQAENKRPVTVAVIDTGIDTSHPDLKDAIWVNEDEIPGDGIDNDGNGYIDDVNGWNFISNNNQIYVGDEDSHGTHGAGTIAASKANGGIAGIADSGYVKIMVLKALGGEDGKGTPESVIEAVRYAQANGAQICNLSFGSSQSTPEFESAIRDSNMLFVVAAGNGNQYEIGYDIDKYPVYPASLPFDNVITVGNLMFNGRLDESSNYGCASVDLAAPGTYILSAIPGNAYAYMSGTSMAAPMVTGAAALLYSGRPDLNLTDIKTALLSTVHKLAPLKEKTVSGGMLDVSAAMKWQK</sequence>
<protein>
    <recommendedName>
        <fullName evidence="8">Peptidase S8/S53 domain-containing protein</fullName>
    </recommendedName>
</protein>
<accession>A0ABQ0B1L7</accession>
<dbReference type="Proteomes" id="UP001600894">
    <property type="component" value="Unassembled WGS sequence"/>
</dbReference>
<dbReference type="Pfam" id="PF00082">
    <property type="entry name" value="Peptidase_S8"/>
    <property type="match status" value="1"/>
</dbReference>
<keyword evidence="3 5" id="KW-0378">Hydrolase</keyword>
<evidence type="ECO:0000256" key="5">
    <source>
        <dbReference type="PROSITE-ProRule" id="PRU01240"/>
    </source>
</evidence>
<evidence type="ECO:0000313" key="9">
    <source>
        <dbReference type="EMBL" id="GAA6270175.1"/>
    </source>
</evidence>
<dbReference type="InterPro" id="IPR034204">
    <property type="entry name" value="PfSUB1-like_cat_dom"/>
</dbReference>
<feature type="domain" description="Peptidase S8/S53" evidence="8">
    <location>
        <begin position="135"/>
        <end position="400"/>
    </location>
</feature>
<dbReference type="InterPro" id="IPR015500">
    <property type="entry name" value="Peptidase_S8_subtilisin-rel"/>
</dbReference>
<comment type="caution">
    <text evidence="9">The sequence shown here is derived from an EMBL/GenBank/DDBJ whole genome shotgun (WGS) entry which is preliminary data.</text>
</comment>
<dbReference type="InterPro" id="IPR000209">
    <property type="entry name" value="Peptidase_S8/S53_dom"/>
</dbReference>
<evidence type="ECO:0000256" key="4">
    <source>
        <dbReference type="ARBA" id="ARBA00022825"/>
    </source>
</evidence>
<keyword evidence="10" id="KW-1185">Reference proteome</keyword>